<accession>A0AAP0R465</accession>
<evidence type="ECO:0008006" key="4">
    <source>
        <dbReference type="Google" id="ProtNLM"/>
    </source>
</evidence>
<keyword evidence="3" id="KW-1185">Reference proteome</keyword>
<evidence type="ECO:0000313" key="3">
    <source>
        <dbReference type="Proteomes" id="UP001415857"/>
    </source>
</evidence>
<dbReference type="InterPro" id="IPR034571">
    <property type="entry name" value="APEM9"/>
</dbReference>
<dbReference type="GO" id="GO:0015919">
    <property type="term" value="P:peroxisomal membrane transport"/>
    <property type="evidence" value="ECO:0007669"/>
    <property type="project" value="InterPro"/>
</dbReference>
<dbReference type="PANTHER" id="PTHR36361">
    <property type="entry name" value="PROTEIN APEM9"/>
    <property type="match status" value="1"/>
</dbReference>
<sequence>MRLNNCFGSVTAIPVQVLLAGACIQISEEANLTYMEGCDGRFVLGLDKYLEVVEVYVVTFLGMVLNNMDLAMSWVEKAALPEEKRQELLRRLHSMYSLKATKSSHGSFSPFPADEHKNCSSLKELNITEESLEALKAQYPPDGDKVTKQAIMKLSGRMDSCFWWFRTFSLKFGNARLVISNGKIVLGCLIFLICYAFRRKQATLKRIARRRAFSMKKALVDLWQLAFSYQVNPLAAVQPLPAAARGSR</sequence>
<evidence type="ECO:0000313" key="2">
    <source>
        <dbReference type="EMBL" id="KAK9269547.1"/>
    </source>
</evidence>
<dbReference type="EMBL" id="JBBPBK010000015">
    <property type="protein sequence ID" value="KAK9269547.1"/>
    <property type="molecule type" value="Genomic_DNA"/>
</dbReference>
<keyword evidence="1" id="KW-1133">Transmembrane helix</keyword>
<comment type="caution">
    <text evidence="2">The sequence shown here is derived from an EMBL/GenBank/DDBJ whole genome shotgun (WGS) entry which is preliminary data.</text>
</comment>
<keyword evidence="1" id="KW-0472">Membrane</keyword>
<gene>
    <name evidence="2" type="ORF">L1049_001323</name>
</gene>
<dbReference type="Proteomes" id="UP001415857">
    <property type="component" value="Unassembled WGS sequence"/>
</dbReference>
<organism evidence="2 3">
    <name type="scientific">Liquidambar formosana</name>
    <name type="common">Formosan gum</name>
    <dbReference type="NCBI Taxonomy" id="63359"/>
    <lineage>
        <taxon>Eukaryota</taxon>
        <taxon>Viridiplantae</taxon>
        <taxon>Streptophyta</taxon>
        <taxon>Embryophyta</taxon>
        <taxon>Tracheophyta</taxon>
        <taxon>Spermatophyta</taxon>
        <taxon>Magnoliopsida</taxon>
        <taxon>eudicotyledons</taxon>
        <taxon>Gunneridae</taxon>
        <taxon>Pentapetalae</taxon>
        <taxon>Saxifragales</taxon>
        <taxon>Altingiaceae</taxon>
        <taxon>Liquidambar</taxon>
    </lineage>
</organism>
<proteinExistence type="predicted"/>
<name>A0AAP0R465_LIQFO</name>
<dbReference type="PROSITE" id="PS51257">
    <property type="entry name" value="PROKAR_LIPOPROTEIN"/>
    <property type="match status" value="1"/>
</dbReference>
<feature type="transmembrane region" description="Helical" evidence="1">
    <location>
        <begin position="177"/>
        <end position="197"/>
    </location>
</feature>
<reference evidence="2 3" key="1">
    <citation type="journal article" date="2024" name="Plant J.">
        <title>Genome sequences and population genomics reveal climatic adaptation and genomic divergence between two closely related sweetgum species.</title>
        <authorList>
            <person name="Xu W.Q."/>
            <person name="Ren C.Q."/>
            <person name="Zhang X.Y."/>
            <person name="Comes H.P."/>
            <person name="Liu X.H."/>
            <person name="Li Y.G."/>
            <person name="Kettle C.J."/>
            <person name="Jalonen R."/>
            <person name="Gaisberger H."/>
            <person name="Ma Y.Z."/>
            <person name="Qiu Y.X."/>
        </authorList>
    </citation>
    <scope>NUCLEOTIDE SEQUENCE [LARGE SCALE GENOMIC DNA]</scope>
    <source>
        <strain evidence="2">Hangzhou</strain>
    </source>
</reference>
<keyword evidence="1" id="KW-0812">Transmembrane</keyword>
<dbReference type="PANTHER" id="PTHR36361:SF1">
    <property type="entry name" value="PROTEIN APEM9"/>
    <property type="match status" value="1"/>
</dbReference>
<protein>
    <recommendedName>
        <fullName evidence="4">Protein APEM9</fullName>
    </recommendedName>
</protein>
<evidence type="ECO:0000256" key="1">
    <source>
        <dbReference type="SAM" id="Phobius"/>
    </source>
</evidence>
<dbReference type="AlphaFoldDB" id="A0AAP0R465"/>